<dbReference type="InterPro" id="IPR036291">
    <property type="entry name" value="NAD(P)-bd_dom_sf"/>
</dbReference>
<sequence length="265" mass="28316">MGDRLKDKVVFLTGAGSIGPGWGNGKAAAVAFAREGAKVFALDLKSEAVEETAQIIRDEGGIVETAVCDVSKAADVEAAVKKAMEKFSRIDVLHNNVGIIDPGGPEDLTEQQWDRLMDINVKSIYLTCRNILPIMERQGGGSIINISSIASTHSLGYSCISYSASKGAVNAFSRDIALNYGRKGIRCNSILPGLMNTPLIHMGNVTDVYGSTEEMVRQRDALVPLGHMGDAWDVAWASVFLASDEAKFITGIELVVDGGITLKVK</sequence>
<dbReference type="Pfam" id="PF13561">
    <property type="entry name" value="adh_short_C2"/>
    <property type="match status" value="1"/>
</dbReference>
<evidence type="ECO:0000313" key="4">
    <source>
        <dbReference type="Proteomes" id="UP000199628"/>
    </source>
</evidence>
<reference evidence="4" key="1">
    <citation type="submission" date="2016-10" db="EMBL/GenBank/DDBJ databases">
        <authorList>
            <person name="Varghese N."/>
            <person name="Submissions S."/>
        </authorList>
    </citation>
    <scope>NUCLEOTIDE SEQUENCE [LARGE SCALE GENOMIC DNA]</scope>
    <source>
        <strain evidence="4">CGMCC 1.9108</strain>
    </source>
</reference>
<dbReference type="PROSITE" id="PS00061">
    <property type="entry name" value="ADH_SHORT"/>
    <property type="match status" value="1"/>
</dbReference>
<name>A0A1G6TAH7_9RHOB</name>
<dbReference type="PRINTS" id="PR00080">
    <property type="entry name" value="SDRFAMILY"/>
</dbReference>
<dbReference type="InterPro" id="IPR020904">
    <property type="entry name" value="Sc_DH/Rdtase_CS"/>
</dbReference>
<dbReference type="RefSeq" id="WP_093030709.1">
    <property type="nucleotide sequence ID" value="NZ_FMZV01000006.1"/>
</dbReference>
<organism evidence="3 4">
    <name type="scientific">Ruegeria marina</name>
    <dbReference type="NCBI Taxonomy" id="639004"/>
    <lineage>
        <taxon>Bacteria</taxon>
        <taxon>Pseudomonadati</taxon>
        <taxon>Pseudomonadota</taxon>
        <taxon>Alphaproteobacteria</taxon>
        <taxon>Rhodobacterales</taxon>
        <taxon>Roseobacteraceae</taxon>
        <taxon>Ruegeria</taxon>
    </lineage>
</organism>
<dbReference type="Gene3D" id="3.40.50.720">
    <property type="entry name" value="NAD(P)-binding Rossmann-like Domain"/>
    <property type="match status" value="1"/>
</dbReference>
<dbReference type="AlphaFoldDB" id="A0A1G6TAH7"/>
<dbReference type="GO" id="GO:0016491">
    <property type="term" value="F:oxidoreductase activity"/>
    <property type="evidence" value="ECO:0007669"/>
    <property type="project" value="UniProtKB-KW"/>
</dbReference>
<accession>A0A1G6TAH7</accession>
<dbReference type="STRING" id="639004.SAMN04488239_10649"/>
<dbReference type="PANTHER" id="PTHR43477:SF1">
    <property type="entry name" value="DIHYDROANTICAPSIN 7-DEHYDROGENASE"/>
    <property type="match status" value="1"/>
</dbReference>
<dbReference type="PRINTS" id="PR00081">
    <property type="entry name" value="GDHRDH"/>
</dbReference>
<protein>
    <submittedName>
        <fullName evidence="3">NAD(P)-dependent dehydrogenase, short-chain alcohol dehydrogenase family</fullName>
    </submittedName>
</protein>
<dbReference type="SUPFAM" id="SSF51735">
    <property type="entry name" value="NAD(P)-binding Rossmann-fold domains"/>
    <property type="match status" value="1"/>
</dbReference>
<keyword evidence="4" id="KW-1185">Reference proteome</keyword>
<evidence type="ECO:0000256" key="1">
    <source>
        <dbReference type="ARBA" id="ARBA00006484"/>
    </source>
</evidence>
<keyword evidence="2" id="KW-0560">Oxidoreductase</keyword>
<dbReference type="InterPro" id="IPR002347">
    <property type="entry name" value="SDR_fam"/>
</dbReference>
<dbReference type="CDD" id="cd05233">
    <property type="entry name" value="SDR_c"/>
    <property type="match status" value="1"/>
</dbReference>
<dbReference type="FunFam" id="3.40.50.720:FF:000084">
    <property type="entry name" value="Short-chain dehydrogenase reductase"/>
    <property type="match status" value="1"/>
</dbReference>
<comment type="similarity">
    <text evidence="1">Belongs to the short-chain dehydrogenases/reductases (SDR) family.</text>
</comment>
<gene>
    <name evidence="3" type="ORF">SAMN04488239_10649</name>
</gene>
<dbReference type="OrthoDB" id="9797020at2"/>
<proteinExistence type="inferred from homology"/>
<evidence type="ECO:0000256" key="2">
    <source>
        <dbReference type="ARBA" id="ARBA00023002"/>
    </source>
</evidence>
<dbReference type="InterPro" id="IPR051122">
    <property type="entry name" value="SDR_DHRS6-like"/>
</dbReference>
<dbReference type="Proteomes" id="UP000199628">
    <property type="component" value="Unassembled WGS sequence"/>
</dbReference>
<dbReference type="NCBIfam" id="NF005559">
    <property type="entry name" value="PRK07231.1"/>
    <property type="match status" value="1"/>
</dbReference>
<dbReference type="PANTHER" id="PTHR43477">
    <property type="entry name" value="DIHYDROANTICAPSIN 7-DEHYDROGENASE"/>
    <property type="match status" value="1"/>
</dbReference>
<evidence type="ECO:0000313" key="3">
    <source>
        <dbReference type="EMBL" id="SDD26033.1"/>
    </source>
</evidence>
<dbReference type="EMBL" id="FMZV01000006">
    <property type="protein sequence ID" value="SDD26033.1"/>
    <property type="molecule type" value="Genomic_DNA"/>
</dbReference>